<dbReference type="KEGG" id="cmp:Cha6605_3404"/>
<reference evidence="2 3" key="1">
    <citation type="submission" date="2012-05" db="EMBL/GenBank/DDBJ databases">
        <title>Finished chromosome of genome of Chamaesiphon sp. PCC 6605.</title>
        <authorList>
            <consortium name="US DOE Joint Genome Institute"/>
            <person name="Gugger M."/>
            <person name="Coursin T."/>
            <person name="Rippka R."/>
            <person name="Tandeau De Marsac N."/>
            <person name="Huntemann M."/>
            <person name="Wei C.-L."/>
            <person name="Han J."/>
            <person name="Detter J.C."/>
            <person name="Han C."/>
            <person name="Tapia R."/>
            <person name="Chen A."/>
            <person name="Kyrpides N."/>
            <person name="Mavromatis K."/>
            <person name="Markowitz V."/>
            <person name="Szeto E."/>
            <person name="Ivanova N."/>
            <person name="Pagani I."/>
            <person name="Pati A."/>
            <person name="Goodwin L."/>
            <person name="Nordberg H.P."/>
            <person name="Cantor M.N."/>
            <person name="Hua S.X."/>
            <person name="Woyke T."/>
            <person name="Kerfeld C.A."/>
        </authorList>
    </citation>
    <scope>NUCLEOTIDE SEQUENCE [LARGE SCALE GENOMIC DNA]</scope>
    <source>
        <strain evidence="3">ATCC 27169 / PCC 6605</strain>
    </source>
</reference>
<gene>
    <name evidence="2" type="ORF">Cha6605_3404</name>
</gene>
<dbReference type="RefSeq" id="WP_015160536.1">
    <property type="nucleotide sequence ID" value="NC_019697.1"/>
</dbReference>
<keyword evidence="1" id="KW-0175">Coiled coil</keyword>
<evidence type="ECO:0000256" key="1">
    <source>
        <dbReference type="SAM" id="Coils"/>
    </source>
</evidence>
<dbReference type="HOGENOM" id="CLU_063207_1_0_3"/>
<organism evidence="2 3">
    <name type="scientific">Chamaesiphon minutus (strain ATCC 27169 / PCC 6605)</name>
    <dbReference type="NCBI Taxonomy" id="1173020"/>
    <lineage>
        <taxon>Bacteria</taxon>
        <taxon>Bacillati</taxon>
        <taxon>Cyanobacteriota</taxon>
        <taxon>Cyanophyceae</taxon>
        <taxon>Gomontiellales</taxon>
        <taxon>Chamaesiphonaceae</taxon>
        <taxon>Chamaesiphon</taxon>
    </lineage>
</organism>
<dbReference type="STRING" id="1173020.Cha6605_3404"/>
<sequence>MATKPTDKNTKAEILTAYNQLVEEKKALETQVKNSQKQTAIPAPAATIVKEVVKSEPKTIMNAALIQDKVNNTIASLDSLQLGFGAAVSELSEKLTTEAAKLAEIREGVTAEITDLQTLHSLEVDEDTFEELIESYETSSKAFGEELRERQEAAQQEIQSLTKAWNKEQEQTGIAVKERIELDRKNSQREVQEYKYNLDLQRKLDREQYEQQQAALYYELAEIKEAQEKAWAERELALAEREKTFNETKAKVAAFVQDKEKAIEKAKGEGKGIATYQAKIKSDLYAKEVEGQKRFYEGRIESLEDTISNQGERLNSLSKQLEAALKQVQDLAVKAIEGSANANSYQTLKEITLEQAKSQAKTK</sequence>
<proteinExistence type="predicted"/>
<dbReference type="Proteomes" id="UP000010366">
    <property type="component" value="Chromosome"/>
</dbReference>
<feature type="coiled-coil region" evidence="1">
    <location>
        <begin position="286"/>
        <end position="334"/>
    </location>
</feature>
<name>K9UH30_CHAP6</name>
<dbReference type="AlphaFoldDB" id="K9UH30"/>
<keyword evidence="3" id="KW-1185">Reference proteome</keyword>
<feature type="coiled-coil region" evidence="1">
    <location>
        <begin position="11"/>
        <end position="38"/>
    </location>
</feature>
<dbReference type="eggNOG" id="COG1196">
    <property type="taxonomic scope" value="Bacteria"/>
</dbReference>
<evidence type="ECO:0000313" key="2">
    <source>
        <dbReference type="EMBL" id="AFY94402.1"/>
    </source>
</evidence>
<dbReference type="PATRIC" id="fig|1173020.3.peg.3913"/>
<feature type="coiled-coil region" evidence="1">
    <location>
        <begin position="144"/>
        <end position="226"/>
    </location>
</feature>
<evidence type="ECO:0000313" key="3">
    <source>
        <dbReference type="Proteomes" id="UP000010366"/>
    </source>
</evidence>
<protein>
    <submittedName>
        <fullName evidence="2">Uncharacterized protein</fullName>
    </submittedName>
</protein>
<accession>K9UH30</accession>
<dbReference type="EMBL" id="CP003600">
    <property type="protein sequence ID" value="AFY94402.1"/>
    <property type="molecule type" value="Genomic_DNA"/>
</dbReference>